<sequence>MLLRMFGANICADGHVRIYPTARVIYPWKLTCEDRVMIGPDVNIYNLAPVTLGYGAQLSQAVHLCAGTHDYTRWAMPLVARPITLSPNVWLGAEVFVGPGVTIGELAVIGARSVVVKDQPARMVCAGNPCKPLKSRPDPQ</sequence>
<dbReference type="Gene3D" id="2.160.10.10">
    <property type="entry name" value="Hexapeptide repeat proteins"/>
    <property type="match status" value="1"/>
</dbReference>
<dbReference type="Pfam" id="PF00132">
    <property type="entry name" value="Hexapep"/>
    <property type="match status" value="1"/>
</dbReference>
<gene>
    <name evidence="3" type="ORF">FPL22_05160</name>
</gene>
<dbReference type="Proteomes" id="UP000315648">
    <property type="component" value="Unassembled WGS sequence"/>
</dbReference>
<protein>
    <submittedName>
        <fullName evidence="3">Putative colanic acid biosynthesis acetyltransferase</fullName>
    </submittedName>
</protein>
<comment type="caution">
    <text evidence="3">The sequence shown here is derived from an EMBL/GenBank/DDBJ whole genome shotgun (WGS) entry which is preliminary data.</text>
</comment>
<evidence type="ECO:0000313" key="4">
    <source>
        <dbReference type="Proteomes" id="UP000315648"/>
    </source>
</evidence>
<dbReference type="InterPro" id="IPR011004">
    <property type="entry name" value="Trimer_LpxA-like_sf"/>
</dbReference>
<keyword evidence="2 3" id="KW-0808">Transferase</keyword>
<evidence type="ECO:0000313" key="3">
    <source>
        <dbReference type="EMBL" id="TSJ78696.1"/>
    </source>
</evidence>
<evidence type="ECO:0000256" key="1">
    <source>
        <dbReference type="ARBA" id="ARBA00007274"/>
    </source>
</evidence>
<dbReference type="EMBL" id="VMBG01000001">
    <property type="protein sequence ID" value="TSJ78696.1"/>
    <property type="molecule type" value="Genomic_DNA"/>
</dbReference>
<accession>A0A556QPX5</accession>
<comment type="similarity">
    <text evidence="1">Belongs to the transferase hexapeptide repeat family.</text>
</comment>
<dbReference type="PANTHER" id="PTHR23416">
    <property type="entry name" value="SIALIC ACID SYNTHASE-RELATED"/>
    <property type="match status" value="1"/>
</dbReference>
<dbReference type="InterPro" id="IPR001451">
    <property type="entry name" value="Hexapep"/>
</dbReference>
<organism evidence="3 4">
    <name type="scientific">Rariglobus hedericola</name>
    <dbReference type="NCBI Taxonomy" id="2597822"/>
    <lineage>
        <taxon>Bacteria</taxon>
        <taxon>Pseudomonadati</taxon>
        <taxon>Verrucomicrobiota</taxon>
        <taxon>Opitutia</taxon>
        <taxon>Opitutales</taxon>
        <taxon>Opitutaceae</taxon>
        <taxon>Rariglobus</taxon>
    </lineage>
</organism>
<dbReference type="SUPFAM" id="SSF51161">
    <property type="entry name" value="Trimeric LpxA-like enzymes"/>
    <property type="match status" value="1"/>
</dbReference>
<dbReference type="InterPro" id="IPR051159">
    <property type="entry name" value="Hexapeptide_acetyltransf"/>
</dbReference>
<reference evidence="3 4" key="1">
    <citation type="submission" date="2019-07" db="EMBL/GenBank/DDBJ databases">
        <title>Description of 53C-WASEF.</title>
        <authorList>
            <person name="Pitt A."/>
            <person name="Hahn M.W."/>
        </authorList>
    </citation>
    <scope>NUCLEOTIDE SEQUENCE [LARGE SCALE GENOMIC DNA]</scope>
    <source>
        <strain evidence="3 4">53C-WASEF</strain>
    </source>
</reference>
<dbReference type="OrthoDB" id="9812571at2"/>
<keyword evidence="4" id="KW-1185">Reference proteome</keyword>
<proteinExistence type="inferred from homology"/>
<evidence type="ECO:0000256" key="2">
    <source>
        <dbReference type="ARBA" id="ARBA00022679"/>
    </source>
</evidence>
<dbReference type="PANTHER" id="PTHR23416:SF23">
    <property type="entry name" value="ACETYLTRANSFERASE C18B11.09C-RELATED"/>
    <property type="match status" value="1"/>
</dbReference>
<dbReference type="CDD" id="cd05825">
    <property type="entry name" value="LbH_wcaF_like"/>
    <property type="match status" value="1"/>
</dbReference>
<dbReference type="RefSeq" id="WP_144229037.1">
    <property type="nucleotide sequence ID" value="NZ_CBCRVV010000002.1"/>
</dbReference>
<dbReference type="AlphaFoldDB" id="A0A556QPX5"/>
<name>A0A556QPX5_9BACT</name>
<dbReference type="GO" id="GO:0005829">
    <property type="term" value="C:cytosol"/>
    <property type="evidence" value="ECO:0007669"/>
    <property type="project" value="TreeGrafter"/>
</dbReference>
<dbReference type="GO" id="GO:0008374">
    <property type="term" value="F:O-acyltransferase activity"/>
    <property type="evidence" value="ECO:0007669"/>
    <property type="project" value="TreeGrafter"/>
</dbReference>